<reference evidence="3" key="1">
    <citation type="submission" date="2025-08" db="UniProtKB">
        <authorList>
            <consortium name="RefSeq"/>
        </authorList>
    </citation>
    <scope>IDENTIFICATION</scope>
    <source>
        <tissue evidence="3">Sperm</tissue>
    </source>
</reference>
<name>A0AAJ7U563_PETMA</name>
<keyword evidence="2" id="KW-1185">Reference proteome</keyword>
<dbReference type="Proteomes" id="UP001318040">
    <property type="component" value="Chromosome 52"/>
</dbReference>
<feature type="region of interest" description="Disordered" evidence="1">
    <location>
        <begin position="257"/>
        <end position="280"/>
    </location>
</feature>
<evidence type="ECO:0000313" key="2">
    <source>
        <dbReference type="Proteomes" id="UP001318040"/>
    </source>
</evidence>
<dbReference type="GeneID" id="116953622"/>
<sequence>MADDANRSRSAKTRKPPAQKTVPRAASAQPKKTTQDDLLAMEENYKRLNNELEAKTAVLVQQAEAVMREQQELLSKPVPTYLSFSAYSDIGDNENDQTALSGRVFSSESVSLQEQLPQAPKPAIKSKAESKMTKLQRPVSATKGRKPIKARARTLESKNAADDVAVPEDFTNFSLAKTINKIEGTLGDDLLPAEADDDIMPSAANEMGAEAQIRFLKAKLRVMQEELDRLSHLCGKKDDELSATSARLKEAEEERARLQRSSQIHQAHADKYRALSDEQAHRADALDAQLSSINKELEALKRTQKQASSAQGAAEVRLNRALEEAERHKAELTRLQQASKDSGEQARTRIEQLSAESKRLEKQKIELIAGYKKQMKLIDILKRQKMHIEAAKLLSFTEEEFMKALDWRS</sequence>
<dbReference type="CTD" id="374618"/>
<gene>
    <name evidence="3" type="primary">TEX9</name>
</gene>
<evidence type="ECO:0000256" key="1">
    <source>
        <dbReference type="SAM" id="MobiDB-lite"/>
    </source>
</evidence>
<dbReference type="AlphaFoldDB" id="A0AAJ7U563"/>
<dbReference type="RefSeq" id="XP_032829872.1">
    <property type="nucleotide sequence ID" value="XM_032973981.1"/>
</dbReference>
<feature type="region of interest" description="Disordered" evidence="1">
    <location>
        <begin position="1"/>
        <end position="35"/>
    </location>
</feature>
<organism evidence="2 3">
    <name type="scientific">Petromyzon marinus</name>
    <name type="common">Sea lamprey</name>
    <dbReference type="NCBI Taxonomy" id="7757"/>
    <lineage>
        <taxon>Eukaryota</taxon>
        <taxon>Metazoa</taxon>
        <taxon>Chordata</taxon>
        <taxon>Craniata</taxon>
        <taxon>Vertebrata</taxon>
        <taxon>Cyclostomata</taxon>
        <taxon>Hyperoartia</taxon>
        <taxon>Petromyzontiformes</taxon>
        <taxon>Petromyzontidae</taxon>
        <taxon>Petromyzon</taxon>
    </lineage>
</organism>
<dbReference type="PANTHER" id="PTHR23313">
    <property type="entry name" value="TSEC1-RELATED"/>
    <property type="match status" value="1"/>
</dbReference>
<accession>A0AAJ7U563</accession>
<feature type="compositionally biased region" description="Basic residues" evidence="1">
    <location>
        <begin position="143"/>
        <end position="152"/>
    </location>
</feature>
<protein>
    <submittedName>
        <fullName evidence="3">Testis-expressed protein 9 isoform X2</fullName>
    </submittedName>
</protein>
<feature type="compositionally biased region" description="Basic and acidic residues" evidence="1">
    <location>
        <begin position="267"/>
        <end position="280"/>
    </location>
</feature>
<feature type="region of interest" description="Disordered" evidence="1">
    <location>
        <begin position="113"/>
        <end position="159"/>
    </location>
</feature>
<proteinExistence type="predicted"/>
<feature type="region of interest" description="Disordered" evidence="1">
    <location>
        <begin position="327"/>
        <end position="347"/>
    </location>
</feature>
<evidence type="ECO:0000313" key="3">
    <source>
        <dbReference type="RefSeq" id="XP_032829872.1"/>
    </source>
</evidence>
<dbReference type="PANTHER" id="PTHR23313:SF0">
    <property type="entry name" value="TESTIS-EXPRESSED PROTEIN 9"/>
    <property type="match status" value="1"/>
</dbReference>